<dbReference type="InterPro" id="IPR009081">
    <property type="entry name" value="PP-bd_ACP"/>
</dbReference>
<name>A0A330L8B1_9BACT</name>
<dbReference type="AlphaFoldDB" id="A0A330L8B1"/>
<dbReference type="RefSeq" id="WP_121990361.1">
    <property type="nucleotide sequence ID" value="NZ_OUNR01000018.1"/>
</dbReference>
<feature type="domain" description="Carrier" evidence="1">
    <location>
        <begin position="1"/>
        <end position="76"/>
    </location>
</feature>
<sequence length="78" mass="9140">MELHERLEALFREVFDDERLVLTDETTARDISKWDSLAHINLMFSLEQAFGVRFKGNELADMKNIGELKAFLQAQQLR</sequence>
<dbReference type="Pfam" id="PF00550">
    <property type="entry name" value="PP-binding"/>
    <property type="match status" value="1"/>
</dbReference>
<evidence type="ECO:0000313" key="2">
    <source>
        <dbReference type="EMBL" id="SPP66165.1"/>
    </source>
</evidence>
<dbReference type="PROSITE" id="PS50075">
    <property type="entry name" value="CARRIER"/>
    <property type="match status" value="1"/>
</dbReference>
<dbReference type="OrthoDB" id="9811033at2"/>
<dbReference type="InterPro" id="IPR036736">
    <property type="entry name" value="ACP-like_sf"/>
</dbReference>
<evidence type="ECO:0000313" key="3">
    <source>
        <dbReference type="Proteomes" id="UP000248168"/>
    </source>
</evidence>
<evidence type="ECO:0000259" key="1">
    <source>
        <dbReference type="PROSITE" id="PS50075"/>
    </source>
</evidence>
<proteinExistence type="predicted"/>
<dbReference type="EMBL" id="OUNR01000018">
    <property type="protein sequence ID" value="SPP66165.1"/>
    <property type="molecule type" value="Genomic_DNA"/>
</dbReference>
<gene>
    <name evidence="2" type="ORF">NITLEN_50205</name>
</gene>
<dbReference type="SUPFAM" id="SSF47336">
    <property type="entry name" value="ACP-like"/>
    <property type="match status" value="1"/>
</dbReference>
<reference evidence="3" key="1">
    <citation type="submission" date="2018-04" db="EMBL/GenBank/DDBJ databases">
        <authorList>
            <person name="Lucker S."/>
            <person name="Sakoula D."/>
        </authorList>
    </citation>
    <scope>NUCLEOTIDE SEQUENCE [LARGE SCALE GENOMIC DNA]</scope>
</reference>
<accession>A0A330L8B1</accession>
<keyword evidence="3" id="KW-1185">Reference proteome</keyword>
<dbReference type="InParanoid" id="A0A330L8B1"/>
<dbReference type="Gene3D" id="1.10.1200.10">
    <property type="entry name" value="ACP-like"/>
    <property type="match status" value="1"/>
</dbReference>
<dbReference type="Proteomes" id="UP000248168">
    <property type="component" value="Unassembled WGS sequence"/>
</dbReference>
<protein>
    <submittedName>
        <fullName evidence="2">Putative Acyl carrier protein</fullName>
    </submittedName>
</protein>
<organism evidence="2 3">
    <name type="scientific">Nitrospira lenta</name>
    <dbReference type="NCBI Taxonomy" id="1436998"/>
    <lineage>
        <taxon>Bacteria</taxon>
        <taxon>Pseudomonadati</taxon>
        <taxon>Nitrospirota</taxon>
        <taxon>Nitrospiria</taxon>
        <taxon>Nitrospirales</taxon>
        <taxon>Nitrospiraceae</taxon>
        <taxon>Nitrospira</taxon>
    </lineage>
</organism>